<sequence length="218" mass="24451">MARQTEPSELDRILDAALPLAAFDGWSDDVFRRAVSAARITPEAAQIAAPLGVLDLLSHWSSRMDAAMVARLEAADLKSMKIRDRVTLGVQARLEAIGRHEEAARRARARLMLHDAGTLGAELIWQTSDLIWRSLNDPSTDFNWYSKRAILSGVYVSSLSAWLNDENPDKAKARAFLDRRIQNVMEFEKAKAGWRKMTADLPDPAQILAGLRYPRRRA</sequence>
<dbReference type="EMBL" id="JAZDRP010000002">
    <property type="protein sequence ID" value="MEE2525616.1"/>
    <property type="molecule type" value="Genomic_DNA"/>
</dbReference>
<dbReference type="Pfam" id="PF08511">
    <property type="entry name" value="COQ9"/>
    <property type="match status" value="1"/>
</dbReference>
<proteinExistence type="predicted"/>
<comment type="caution">
    <text evidence="2">The sequence shown here is derived from an EMBL/GenBank/DDBJ whole genome shotgun (WGS) entry which is preliminary data.</text>
</comment>
<dbReference type="InterPro" id="IPR013718">
    <property type="entry name" value="COQ9_C"/>
</dbReference>
<keyword evidence="3" id="KW-1185">Reference proteome</keyword>
<accession>A0ABU7LPQ7</accession>
<name>A0ABU7LPQ7_9PROT</name>
<organism evidence="2 3">
    <name type="scientific">Hyphobacterium lacteum</name>
    <dbReference type="NCBI Taxonomy" id="3116575"/>
    <lineage>
        <taxon>Bacteria</taxon>
        <taxon>Pseudomonadati</taxon>
        <taxon>Pseudomonadota</taxon>
        <taxon>Alphaproteobacteria</taxon>
        <taxon>Maricaulales</taxon>
        <taxon>Maricaulaceae</taxon>
        <taxon>Hyphobacterium</taxon>
    </lineage>
</organism>
<dbReference type="Proteomes" id="UP001354971">
    <property type="component" value="Unassembled WGS sequence"/>
</dbReference>
<feature type="domain" description="COQ9 C-terminal" evidence="1">
    <location>
        <begin position="120"/>
        <end position="188"/>
    </location>
</feature>
<evidence type="ECO:0000259" key="1">
    <source>
        <dbReference type="Pfam" id="PF08511"/>
    </source>
</evidence>
<dbReference type="RefSeq" id="WP_330198276.1">
    <property type="nucleotide sequence ID" value="NZ_JAZDRP010000002.1"/>
</dbReference>
<evidence type="ECO:0000313" key="2">
    <source>
        <dbReference type="EMBL" id="MEE2525616.1"/>
    </source>
</evidence>
<reference evidence="2 3" key="1">
    <citation type="submission" date="2024-01" db="EMBL/GenBank/DDBJ databases">
        <title>Hyphobacterium bacterium isolated from marine sediment.</title>
        <authorList>
            <person name="Zhao S."/>
        </authorList>
    </citation>
    <scope>NUCLEOTIDE SEQUENCE [LARGE SCALE GENOMIC DNA]</scope>
    <source>
        <strain evidence="3">HN65</strain>
    </source>
</reference>
<dbReference type="NCBIfam" id="TIGR02396">
    <property type="entry name" value="diverge_rpsU"/>
    <property type="match status" value="1"/>
</dbReference>
<dbReference type="Gene3D" id="1.10.357.10">
    <property type="entry name" value="Tetracycline Repressor, domain 2"/>
    <property type="match status" value="1"/>
</dbReference>
<dbReference type="InterPro" id="IPR012762">
    <property type="entry name" value="Ubiq_biosynth_COQ9"/>
</dbReference>
<gene>
    <name evidence="2" type="ORF">V0U79_04500</name>
</gene>
<evidence type="ECO:0000313" key="3">
    <source>
        <dbReference type="Proteomes" id="UP001354971"/>
    </source>
</evidence>
<protein>
    <submittedName>
        <fullName evidence="2">COQ9 family protein</fullName>
    </submittedName>
</protein>